<feature type="region of interest" description="Disordered" evidence="1">
    <location>
        <begin position="357"/>
        <end position="376"/>
    </location>
</feature>
<evidence type="ECO:0000256" key="1">
    <source>
        <dbReference type="SAM" id="MobiDB-lite"/>
    </source>
</evidence>
<dbReference type="Gene3D" id="1.10.340.70">
    <property type="match status" value="1"/>
</dbReference>
<protein>
    <submittedName>
        <fullName evidence="4 5">Integrase zinc-binding domain-containing protein</fullName>
    </submittedName>
</protein>
<dbReference type="WBParaSite" id="PgR031_g061_t02">
    <property type="protein sequence ID" value="PgR031_g061_t02"/>
    <property type="gene ID" value="PgR031_g061"/>
</dbReference>
<evidence type="ECO:0000313" key="6">
    <source>
        <dbReference type="WBParaSite" id="PgR031_g061_t03"/>
    </source>
</evidence>
<dbReference type="InterPro" id="IPR041588">
    <property type="entry name" value="Integrase_H2C2"/>
</dbReference>
<dbReference type="WBParaSite" id="PgR031_g061_t03">
    <property type="protein sequence ID" value="PgR031_g061_t03"/>
    <property type="gene ID" value="PgR031_g061"/>
</dbReference>
<evidence type="ECO:0000259" key="2">
    <source>
        <dbReference type="Pfam" id="PF17921"/>
    </source>
</evidence>
<evidence type="ECO:0000313" key="5">
    <source>
        <dbReference type="WBParaSite" id="PgR031_g061_t02"/>
    </source>
</evidence>
<reference evidence="4 5" key="1">
    <citation type="submission" date="2022-11" db="UniProtKB">
        <authorList>
            <consortium name="WormBaseParasite"/>
        </authorList>
    </citation>
    <scope>IDENTIFICATION</scope>
</reference>
<dbReference type="AlphaFoldDB" id="A0A915B9H1"/>
<dbReference type="Pfam" id="PF17921">
    <property type="entry name" value="Integrase_H2C2"/>
    <property type="match status" value="1"/>
</dbReference>
<evidence type="ECO:0000313" key="3">
    <source>
        <dbReference type="Proteomes" id="UP000887569"/>
    </source>
</evidence>
<feature type="compositionally biased region" description="Polar residues" evidence="1">
    <location>
        <begin position="359"/>
        <end position="368"/>
    </location>
</feature>
<keyword evidence="3" id="KW-1185">Reference proteome</keyword>
<organism evidence="3 6">
    <name type="scientific">Parascaris univalens</name>
    <name type="common">Nematode worm</name>
    <dbReference type="NCBI Taxonomy" id="6257"/>
    <lineage>
        <taxon>Eukaryota</taxon>
        <taxon>Metazoa</taxon>
        <taxon>Ecdysozoa</taxon>
        <taxon>Nematoda</taxon>
        <taxon>Chromadorea</taxon>
        <taxon>Rhabditida</taxon>
        <taxon>Spirurina</taxon>
        <taxon>Ascaridomorpha</taxon>
        <taxon>Ascaridoidea</taxon>
        <taxon>Ascarididae</taxon>
        <taxon>Parascaris</taxon>
    </lineage>
</organism>
<feature type="domain" description="Integrase zinc-binding" evidence="2">
    <location>
        <begin position="97"/>
        <end position="149"/>
    </location>
</feature>
<dbReference type="WBParaSite" id="PgR031_g061_t01">
    <property type="protein sequence ID" value="PgR031_g061_t01"/>
    <property type="gene ID" value="PgR031_g061"/>
</dbReference>
<accession>A0A915B9H1</accession>
<name>A0A915B9H1_PARUN</name>
<proteinExistence type="predicted"/>
<sequence length="543" mass="61182">LIGHPIAAMERRSCDAPPIDDDGYGGMDLEIYDAIVHFKKTGEYPPFADQRLNRNAHFHWRLRCQNFLLADNDTLLYCNPNCQIDSVSGPRIVVRKGEARTAVKIVHERIGHAGQKQTHMAVAKRLYWRSIRRDTIRFVFECEICQKKRAIRNRAKESQTLPDSLELYMTSDASPPLDASEVIVAERLLLNESINYLEAMADDVKNFQRISQRRVYEYVDEDDIDEFGEMFEELDEESVDVIHNEDYLQYALNATVVKEGATVEQRNDGTIDPMKRSPSPAPKRYRLALPVDGHVEAHLHQPVVNVPNRVMKRSTTIPGTHESSSETLTIQRHSDVDDAVDVDGVPVPQREAHIVPHSNARSPTNSSIKVHPAGDETTVDSGLVRQLPCSSSGVQPISPSVFHGYASRPSTSAYDRSSSMTGIRTRPGMNHCVKRKAARYVTQHSPLDEMMTGSSLASVGTIVSGDRELLRLQKQVLLLQRQVYMMKKQYLQMKIDNFSYCHQSSNVYMMGRVDDEIVSSDDTLTVAGNEEVRAEGSSICIER</sequence>
<evidence type="ECO:0000313" key="4">
    <source>
        <dbReference type="WBParaSite" id="PgR031_g061_t01"/>
    </source>
</evidence>
<dbReference type="Proteomes" id="UP000887569">
    <property type="component" value="Unplaced"/>
</dbReference>